<name>A0A4Y1RKK6_PRUDU</name>
<keyword evidence="15 22" id="KW-0067">ATP-binding</keyword>
<evidence type="ECO:0000256" key="11">
    <source>
        <dbReference type="ARBA" id="ARBA00022729"/>
    </source>
</evidence>
<evidence type="ECO:0000256" key="8">
    <source>
        <dbReference type="ARBA" id="ARBA00022614"/>
    </source>
</evidence>
<evidence type="ECO:0000256" key="18">
    <source>
        <dbReference type="ARBA" id="ARBA00023170"/>
    </source>
</evidence>
<keyword evidence="7" id="KW-0597">Phosphoprotein</keyword>
<evidence type="ECO:0000256" key="13">
    <source>
        <dbReference type="ARBA" id="ARBA00022741"/>
    </source>
</evidence>
<keyword evidence="13 22" id="KW-0547">Nucleotide-binding</keyword>
<evidence type="ECO:0000256" key="3">
    <source>
        <dbReference type="ARBA" id="ARBA00008684"/>
    </source>
</evidence>
<dbReference type="InterPro" id="IPR055414">
    <property type="entry name" value="LRR_R13L4/SHOC2-like"/>
</dbReference>
<evidence type="ECO:0000256" key="12">
    <source>
        <dbReference type="ARBA" id="ARBA00022737"/>
    </source>
</evidence>
<dbReference type="EMBL" id="AP019302">
    <property type="protein sequence ID" value="BBH04779.1"/>
    <property type="molecule type" value="Genomic_DNA"/>
</dbReference>
<evidence type="ECO:0000256" key="15">
    <source>
        <dbReference type="ARBA" id="ARBA00022840"/>
    </source>
</evidence>
<dbReference type="FunFam" id="1.10.510.10:FF:000358">
    <property type="entry name" value="Putative leucine-rich repeat receptor-like serine/threonine-protein kinase"/>
    <property type="match status" value="1"/>
</dbReference>
<dbReference type="FunFam" id="3.80.10.10:FF:001158">
    <property type="entry name" value="Leucine-rich repeat protein kinase family protein"/>
    <property type="match status" value="1"/>
</dbReference>
<keyword evidence="12" id="KW-0677">Repeat</keyword>
<evidence type="ECO:0000256" key="10">
    <source>
        <dbReference type="ARBA" id="ARBA00022692"/>
    </source>
</evidence>
<dbReference type="PROSITE" id="PS00108">
    <property type="entry name" value="PROTEIN_KINASE_ST"/>
    <property type="match status" value="1"/>
</dbReference>
<comment type="similarity">
    <text evidence="3">Belongs to the protein kinase superfamily. Ser/Thr protein kinase family.</text>
</comment>
<comment type="catalytic activity">
    <reaction evidence="20">
        <text>L-threonyl-[protein] + ATP = O-phospho-L-threonyl-[protein] + ADP + H(+)</text>
        <dbReference type="Rhea" id="RHEA:46608"/>
        <dbReference type="Rhea" id="RHEA-COMP:11060"/>
        <dbReference type="Rhea" id="RHEA-COMP:11605"/>
        <dbReference type="ChEBI" id="CHEBI:15378"/>
        <dbReference type="ChEBI" id="CHEBI:30013"/>
        <dbReference type="ChEBI" id="CHEBI:30616"/>
        <dbReference type="ChEBI" id="CHEBI:61977"/>
        <dbReference type="ChEBI" id="CHEBI:456216"/>
        <dbReference type="EC" id="2.7.11.1"/>
    </reaction>
</comment>
<dbReference type="Pfam" id="PF08263">
    <property type="entry name" value="LRRNT_2"/>
    <property type="match status" value="1"/>
</dbReference>
<dbReference type="Pfam" id="PF23598">
    <property type="entry name" value="LRR_14"/>
    <property type="match status" value="2"/>
</dbReference>
<proteinExistence type="inferred from homology"/>
<dbReference type="InterPro" id="IPR013210">
    <property type="entry name" value="LRR_N_plant-typ"/>
</dbReference>
<keyword evidence="10 23" id="KW-0812">Transmembrane</keyword>
<dbReference type="InterPro" id="IPR051809">
    <property type="entry name" value="Plant_receptor-like_S/T_kinase"/>
</dbReference>
<feature type="non-terminal residue" evidence="26">
    <location>
        <position position="1015"/>
    </location>
</feature>
<dbReference type="GO" id="GO:0005886">
    <property type="term" value="C:plasma membrane"/>
    <property type="evidence" value="ECO:0007669"/>
    <property type="project" value="UniProtKB-SubCell"/>
</dbReference>
<evidence type="ECO:0000256" key="5">
    <source>
        <dbReference type="ARBA" id="ARBA00022475"/>
    </source>
</evidence>
<feature type="signal peptide" evidence="24">
    <location>
        <begin position="1"/>
        <end position="24"/>
    </location>
</feature>
<reference evidence="26" key="1">
    <citation type="journal article" date="2019" name="Science">
        <title>Mutation of a bHLH transcription factor allowed almond domestication.</title>
        <authorList>
            <person name="Sanchez-Perez R."/>
            <person name="Pavan S."/>
            <person name="Mazzeo R."/>
            <person name="Moldovan C."/>
            <person name="Aiese Cigliano R."/>
            <person name="Del Cueto J."/>
            <person name="Ricciardi F."/>
            <person name="Lotti C."/>
            <person name="Ricciardi L."/>
            <person name="Dicenta F."/>
            <person name="Lopez-Marques R.L."/>
            <person name="Lindberg Moller B."/>
        </authorList>
    </citation>
    <scope>NUCLEOTIDE SEQUENCE</scope>
</reference>
<gene>
    <name evidence="26" type="ORF">Prudu_016006</name>
</gene>
<keyword evidence="17 23" id="KW-0472">Membrane</keyword>
<evidence type="ECO:0000256" key="14">
    <source>
        <dbReference type="ARBA" id="ARBA00022777"/>
    </source>
</evidence>
<evidence type="ECO:0000313" key="26">
    <source>
        <dbReference type="EMBL" id="BBH04779.1"/>
    </source>
</evidence>
<dbReference type="InterPro" id="IPR017441">
    <property type="entry name" value="Protein_kinase_ATP_BS"/>
</dbReference>
<evidence type="ECO:0000256" key="6">
    <source>
        <dbReference type="ARBA" id="ARBA00022527"/>
    </source>
</evidence>
<evidence type="ECO:0000256" key="21">
    <source>
        <dbReference type="ARBA" id="ARBA00048679"/>
    </source>
</evidence>
<keyword evidence="18" id="KW-0675">Receptor</keyword>
<dbReference type="InterPro" id="IPR000719">
    <property type="entry name" value="Prot_kinase_dom"/>
</dbReference>
<keyword evidence="11 24" id="KW-0732">Signal</keyword>
<dbReference type="FunFam" id="3.80.10.10:FF:000288">
    <property type="entry name" value="LRR receptor-like serine/threonine-protein kinase EFR"/>
    <property type="match status" value="1"/>
</dbReference>
<evidence type="ECO:0000256" key="22">
    <source>
        <dbReference type="PROSITE-ProRule" id="PRU10141"/>
    </source>
</evidence>
<evidence type="ECO:0000259" key="25">
    <source>
        <dbReference type="PROSITE" id="PS50011"/>
    </source>
</evidence>
<dbReference type="AlphaFoldDB" id="A0A4Y1RKK6"/>
<comment type="catalytic activity">
    <reaction evidence="21">
        <text>L-seryl-[protein] + ATP = O-phospho-L-seryl-[protein] + ADP + H(+)</text>
        <dbReference type="Rhea" id="RHEA:17989"/>
        <dbReference type="Rhea" id="RHEA-COMP:9863"/>
        <dbReference type="Rhea" id="RHEA-COMP:11604"/>
        <dbReference type="ChEBI" id="CHEBI:15378"/>
        <dbReference type="ChEBI" id="CHEBI:29999"/>
        <dbReference type="ChEBI" id="CHEBI:30616"/>
        <dbReference type="ChEBI" id="CHEBI:83421"/>
        <dbReference type="ChEBI" id="CHEBI:456216"/>
        <dbReference type="EC" id="2.7.11.1"/>
    </reaction>
</comment>
<evidence type="ECO:0000256" key="19">
    <source>
        <dbReference type="ARBA" id="ARBA00023180"/>
    </source>
</evidence>
<dbReference type="InterPro" id="IPR032675">
    <property type="entry name" value="LRR_dom_sf"/>
</dbReference>
<dbReference type="InterPro" id="IPR011009">
    <property type="entry name" value="Kinase-like_dom_sf"/>
</dbReference>
<keyword evidence="8" id="KW-0433">Leucine-rich repeat</keyword>
<dbReference type="PANTHER" id="PTHR27008">
    <property type="entry name" value="OS04G0122200 PROTEIN"/>
    <property type="match status" value="1"/>
</dbReference>
<dbReference type="InterPro" id="IPR001245">
    <property type="entry name" value="Ser-Thr/Tyr_kinase_cat_dom"/>
</dbReference>
<dbReference type="PROSITE" id="PS00107">
    <property type="entry name" value="PROTEIN_KINASE_ATP"/>
    <property type="match status" value="1"/>
</dbReference>
<keyword evidence="14 26" id="KW-0418">Kinase</keyword>
<evidence type="ECO:0000256" key="4">
    <source>
        <dbReference type="ARBA" id="ARBA00012513"/>
    </source>
</evidence>
<dbReference type="InterPro" id="IPR001611">
    <property type="entry name" value="Leu-rich_rpt"/>
</dbReference>
<evidence type="ECO:0000256" key="7">
    <source>
        <dbReference type="ARBA" id="ARBA00022553"/>
    </source>
</evidence>
<feature type="domain" description="Protein kinase" evidence="25">
    <location>
        <begin position="714"/>
        <end position="985"/>
    </location>
</feature>
<dbReference type="Pfam" id="PF07714">
    <property type="entry name" value="PK_Tyr_Ser-Thr"/>
    <property type="match status" value="1"/>
</dbReference>
<evidence type="ECO:0000256" key="2">
    <source>
        <dbReference type="ARBA" id="ARBA00004479"/>
    </source>
</evidence>
<dbReference type="GO" id="GO:0004674">
    <property type="term" value="F:protein serine/threonine kinase activity"/>
    <property type="evidence" value="ECO:0007669"/>
    <property type="project" value="UniProtKB-KW"/>
</dbReference>
<organism evidence="26">
    <name type="scientific">Prunus dulcis</name>
    <name type="common">Almond</name>
    <name type="synonym">Amygdalus dulcis</name>
    <dbReference type="NCBI Taxonomy" id="3755"/>
    <lineage>
        <taxon>Eukaryota</taxon>
        <taxon>Viridiplantae</taxon>
        <taxon>Streptophyta</taxon>
        <taxon>Embryophyta</taxon>
        <taxon>Tracheophyta</taxon>
        <taxon>Spermatophyta</taxon>
        <taxon>Magnoliopsida</taxon>
        <taxon>eudicotyledons</taxon>
        <taxon>Gunneridae</taxon>
        <taxon>Pentapetalae</taxon>
        <taxon>rosids</taxon>
        <taxon>fabids</taxon>
        <taxon>Rosales</taxon>
        <taxon>Rosaceae</taxon>
        <taxon>Amygdaloideae</taxon>
        <taxon>Amygdaleae</taxon>
        <taxon>Prunus</taxon>
    </lineage>
</organism>
<evidence type="ECO:0000256" key="23">
    <source>
        <dbReference type="SAM" id="Phobius"/>
    </source>
</evidence>
<dbReference type="PROSITE" id="PS50011">
    <property type="entry name" value="PROTEIN_KINASE_DOM"/>
    <property type="match status" value="1"/>
</dbReference>
<evidence type="ECO:0000256" key="16">
    <source>
        <dbReference type="ARBA" id="ARBA00022989"/>
    </source>
</evidence>
<dbReference type="FunFam" id="3.30.200.20:FF:000432">
    <property type="entry name" value="LRR receptor-like serine/threonine-protein kinase EFR"/>
    <property type="match status" value="1"/>
</dbReference>
<protein>
    <recommendedName>
        <fullName evidence="4">non-specific serine/threonine protein kinase</fullName>
        <ecNumber evidence="4">2.7.11.1</ecNumber>
    </recommendedName>
</protein>
<keyword evidence="6" id="KW-0723">Serine/threonine-protein kinase</keyword>
<keyword evidence="19" id="KW-0325">Glycoprotein</keyword>
<evidence type="ECO:0000256" key="20">
    <source>
        <dbReference type="ARBA" id="ARBA00047899"/>
    </source>
</evidence>
<evidence type="ECO:0000256" key="17">
    <source>
        <dbReference type="ARBA" id="ARBA00023136"/>
    </source>
</evidence>
<evidence type="ECO:0000256" key="1">
    <source>
        <dbReference type="ARBA" id="ARBA00004162"/>
    </source>
</evidence>
<evidence type="ECO:0000256" key="24">
    <source>
        <dbReference type="SAM" id="SignalP"/>
    </source>
</evidence>
<comment type="subcellular location">
    <subcellularLocation>
        <location evidence="1">Cell membrane</location>
        <topology evidence="1">Single-pass membrane protein</topology>
    </subcellularLocation>
    <subcellularLocation>
        <location evidence="2">Membrane</location>
        <topology evidence="2">Single-pass type I membrane protein</topology>
    </subcellularLocation>
</comment>
<keyword evidence="5" id="KW-1003">Cell membrane</keyword>
<dbReference type="Gene3D" id="1.10.510.10">
    <property type="entry name" value="Transferase(Phosphotransferase) domain 1"/>
    <property type="match status" value="1"/>
</dbReference>
<dbReference type="SUPFAM" id="SSF56112">
    <property type="entry name" value="Protein kinase-like (PK-like)"/>
    <property type="match status" value="1"/>
</dbReference>
<sequence length="1015" mass="110655">MINKFKMGVLVLKLILLIYSLVNGALLVCSMQMGLGGNETDRLALLAIKAQIKQDPHNVTSSWNESTHFCLWHGVTCSRRHRQRVTKLDLQSQKLAGSLSPHIGNLSFLKELELVNNSFTNGIPPEIGHLRRLQVLSLDNNSFGGPIPYNISYCSNLIYIYFESNQLVGKIPSGFGSLSKLRELILQVNNLTGEIPPSLGNLSSLEALALSANNLVGSIPSSLGQLKNLTFLSLGLNNLSGTIPPSIYNLSALDTFSVAFNQIQGRLPSDLGKTLPNLQIFNIGINQFFGSIPLSLSNATSLRVLEIQYNNLTGQVPDFRKLHDLERFVSQQNHLGSGTDGDLNFVSDLTNATELKQLIINDNHFGGTLPTSISNLSTKLEMFWFYRNQIHGSIPTDIGNLANLESLLMGENSLTGNIPTEIQKLSSLVELDISINPLSGSIPSSLGNLTKLYNLFLQGNNLEGVIPSSLGNCQRLILLDLSNNKLSGAIPPQVIGLPSLSQLLNLSTNNFTGSLPMEVGKLKSLGVLDVSNNMLSGELPSSLGSCESLEVLQLQDNFFEGSIPSSMIGLKAIEELDLSRNKFSGEIPKFLGDFVFLNKLDLSFNEFWGAVPTGGGAFKNASAISITGNTKLCGGIADLQLPKCKSQKGGSSRSSKLIIPLVLSGIGLLVIVTVMSYFFLCSSRRKRKEIPLSTLANHFLQVSYATLLRATDEFSSANLIGAGSFGSVYKGILDDNDKRQLVAVKVFNLLRHGGSKSFTAECEALRNIKHRNLVEIITACSSVDFHGNDFKALVYKYMDRGSLEEWLHPPTEIEEVREALNLEQRLDIAIDVACALDYLHNHCETPIVHCDLKPSNVLLDNEMTGHVSDFGLARFLSQEAGINVSNNHTSSIGIKGSVGYAAPEYGMGSEVSTNGDVYSFGILLLEMFAGKRPTDDMFNGDLNLHTLVKMAFSNRVMEIVDSTLFEGGTNERRVQKIEVCLNLILRIGIECSAESPTNRLKNISDAASELHSIRD</sequence>
<dbReference type="FunFam" id="3.80.10.10:FF:000627">
    <property type="entry name" value="Probable leucine-rich repeat receptor-like protein kinase At2g33170"/>
    <property type="match status" value="1"/>
</dbReference>
<dbReference type="InterPro" id="IPR003591">
    <property type="entry name" value="Leu-rich_rpt_typical-subtyp"/>
</dbReference>
<keyword evidence="16 23" id="KW-1133">Transmembrane helix</keyword>
<dbReference type="SMART" id="SM00369">
    <property type="entry name" value="LRR_TYP"/>
    <property type="match status" value="7"/>
</dbReference>
<dbReference type="SMART" id="SM00220">
    <property type="entry name" value="S_TKc"/>
    <property type="match status" value="1"/>
</dbReference>
<evidence type="ECO:0000256" key="9">
    <source>
        <dbReference type="ARBA" id="ARBA00022679"/>
    </source>
</evidence>
<dbReference type="Gene3D" id="3.80.10.10">
    <property type="entry name" value="Ribonuclease Inhibitor"/>
    <property type="match status" value="4"/>
</dbReference>
<feature type="chain" id="PRO_5021399293" description="non-specific serine/threonine protein kinase" evidence="24">
    <location>
        <begin position="25"/>
        <end position="1015"/>
    </location>
</feature>
<accession>A0A4Y1RKK6</accession>
<dbReference type="InterPro" id="IPR008271">
    <property type="entry name" value="Ser/Thr_kinase_AS"/>
</dbReference>
<dbReference type="Pfam" id="PF00560">
    <property type="entry name" value="LRR_1"/>
    <property type="match status" value="4"/>
</dbReference>
<dbReference type="PANTHER" id="PTHR27008:SF596">
    <property type="entry name" value="OS02G0215500 PROTEIN"/>
    <property type="match status" value="1"/>
</dbReference>
<feature type="binding site" evidence="22">
    <location>
        <position position="745"/>
    </location>
    <ligand>
        <name>ATP</name>
        <dbReference type="ChEBI" id="CHEBI:30616"/>
    </ligand>
</feature>
<keyword evidence="9" id="KW-0808">Transferase</keyword>
<dbReference type="GO" id="GO:0005524">
    <property type="term" value="F:ATP binding"/>
    <property type="evidence" value="ECO:0007669"/>
    <property type="project" value="UniProtKB-UniRule"/>
</dbReference>
<dbReference type="EC" id="2.7.11.1" evidence="4"/>
<dbReference type="SUPFAM" id="SSF52058">
    <property type="entry name" value="L domain-like"/>
    <property type="match status" value="2"/>
</dbReference>
<feature type="transmembrane region" description="Helical" evidence="23">
    <location>
        <begin position="657"/>
        <end position="680"/>
    </location>
</feature>
<dbReference type="Gene3D" id="3.30.200.20">
    <property type="entry name" value="Phosphorylase Kinase, domain 1"/>
    <property type="match status" value="1"/>
</dbReference>